<evidence type="ECO:0000313" key="1">
    <source>
        <dbReference type="EMBL" id="CAG8982408.1"/>
    </source>
</evidence>
<gene>
    <name evidence="1" type="ORF">HYALB_00014065</name>
</gene>
<dbReference type="EMBL" id="CAJVRM010000612">
    <property type="protein sequence ID" value="CAG8982408.1"/>
    <property type="molecule type" value="Genomic_DNA"/>
</dbReference>
<organism evidence="1 2">
    <name type="scientific">Hymenoscyphus albidus</name>
    <dbReference type="NCBI Taxonomy" id="595503"/>
    <lineage>
        <taxon>Eukaryota</taxon>
        <taxon>Fungi</taxon>
        <taxon>Dikarya</taxon>
        <taxon>Ascomycota</taxon>
        <taxon>Pezizomycotina</taxon>
        <taxon>Leotiomycetes</taxon>
        <taxon>Helotiales</taxon>
        <taxon>Helotiaceae</taxon>
        <taxon>Hymenoscyphus</taxon>
    </lineage>
</organism>
<dbReference type="AlphaFoldDB" id="A0A9N9Q1G3"/>
<sequence>MLHCVVIGATIDTVACIDKVRSMILHRDSGIGYTAHNLLPLVSKSFTERRMVCLESWGVKYDHAIPYGPLKLF</sequence>
<name>A0A9N9Q1G3_9HELO</name>
<reference evidence="1" key="1">
    <citation type="submission" date="2021-07" db="EMBL/GenBank/DDBJ databases">
        <authorList>
            <person name="Durling M."/>
        </authorList>
    </citation>
    <scope>NUCLEOTIDE SEQUENCE</scope>
</reference>
<dbReference type="Proteomes" id="UP000701801">
    <property type="component" value="Unassembled WGS sequence"/>
</dbReference>
<evidence type="ECO:0000313" key="2">
    <source>
        <dbReference type="Proteomes" id="UP000701801"/>
    </source>
</evidence>
<accession>A0A9N9Q1G3</accession>
<protein>
    <submittedName>
        <fullName evidence="1">Uncharacterized protein</fullName>
    </submittedName>
</protein>
<comment type="caution">
    <text evidence="1">The sequence shown here is derived from an EMBL/GenBank/DDBJ whole genome shotgun (WGS) entry which is preliminary data.</text>
</comment>
<keyword evidence="2" id="KW-1185">Reference proteome</keyword>
<proteinExistence type="predicted"/>